<protein>
    <submittedName>
        <fullName evidence="1">Uncharacterized protein</fullName>
    </submittedName>
</protein>
<accession>A0A934IZ87</accession>
<dbReference type="Proteomes" id="UP000640274">
    <property type="component" value="Unassembled WGS sequence"/>
</dbReference>
<organism evidence="1 2">
    <name type="scientific">Paenibacillus roseus</name>
    <dbReference type="NCBI Taxonomy" id="2798579"/>
    <lineage>
        <taxon>Bacteria</taxon>
        <taxon>Bacillati</taxon>
        <taxon>Bacillota</taxon>
        <taxon>Bacilli</taxon>
        <taxon>Bacillales</taxon>
        <taxon>Paenibacillaceae</taxon>
        <taxon>Paenibacillus</taxon>
    </lineage>
</organism>
<comment type="caution">
    <text evidence="1">The sequence shown here is derived from an EMBL/GenBank/DDBJ whole genome shotgun (WGS) entry which is preliminary data.</text>
</comment>
<evidence type="ECO:0000313" key="1">
    <source>
        <dbReference type="EMBL" id="MBJ6360404.1"/>
    </source>
</evidence>
<evidence type="ECO:0000313" key="2">
    <source>
        <dbReference type="Proteomes" id="UP000640274"/>
    </source>
</evidence>
<reference evidence="1" key="1">
    <citation type="submission" date="2020-12" db="EMBL/GenBank/DDBJ databases">
        <authorList>
            <person name="Huq M.A."/>
        </authorList>
    </citation>
    <scope>NUCLEOTIDE SEQUENCE</scope>
    <source>
        <strain evidence="1">MAHUQ-46</strain>
    </source>
</reference>
<keyword evidence="2" id="KW-1185">Reference proteome</keyword>
<dbReference type="AlphaFoldDB" id="A0A934IZ87"/>
<proteinExistence type="predicted"/>
<gene>
    <name evidence="1" type="ORF">JFN88_03585</name>
</gene>
<dbReference type="RefSeq" id="WP_199017928.1">
    <property type="nucleotide sequence ID" value="NZ_JAELUP010000007.1"/>
</dbReference>
<sequence>MALITVRSLSGRGFPWPTADHLVHYFNMNKRLLLAGKNRNRNEHRQADPQRKAVRKLVGLEVNMLTGGNERTA</sequence>
<dbReference type="EMBL" id="JAELUP010000007">
    <property type="protein sequence ID" value="MBJ6360404.1"/>
    <property type="molecule type" value="Genomic_DNA"/>
</dbReference>
<name>A0A934IZ87_9BACL</name>